<dbReference type="Gene3D" id="1.10.260.40">
    <property type="entry name" value="lambda repressor-like DNA-binding domains"/>
    <property type="match status" value="1"/>
</dbReference>
<feature type="domain" description="HTH cro/C1-type" evidence="2">
    <location>
        <begin position="19"/>
        <end position="73"/>
    </location>
</feature>
<dbReference type="Pfam" id="PF13560">
    <property type="entry name" value="HTH_31"/>
    <property type="match status" value="1"/>
</dbReference>
<dbReference type="InterPro" id="IPR010982">
    <property type="entry name" value="Lambda_DNA-bd_dom_sf"/>
</dbReference>
<comment type="caution">
    <text evidence="3">The sequence shown here is derived from an EMBL/GenBank/DDBJ whole genome shotgun (WGS) entry which is preliminary data.</text>
</comment>
<proteinExistence type="predicted"/>
<gene>
    <name evidence="3" type="ORF">Apa02nite_014730</name>
</gene>
<sequence length="106" mass="11584">MTQAHERTATLSELVAEEIRALMARRQMSGRTLATKLDVSPSWVSYRLSGKQPIDINDLFRIANALDAGVHDLLPPPEVAARAAEPPVQPAGEGRAVTRRPSVKYP</sequence>
<dbReference type="CDD" id="cd00093">
    <property type="entry name" value="HTH_XRE"/>
    <property type="match status" value="1"/>
</dbReference>
<reference evidence="3 4" key="1">
    <citation type="submission" date="2021-01" db="EMBL/GenBank/DDBJ databases">
        <title>Whole genome shotgun sequence of Actinoplanes palleronii NBRC 14916.</title>
        <authorList>
            <person name="Komaki H."/>
            <person name="Tamura T."/>
        </authorList>
    </citation>
    <scope>NUCLEOTIDE SEQUENCE [LARGE SCALE GENOMIC DNA]</scope>
    <source>
        <strain evidence="3 4">NBRC 14916</strain>
    </source>
</reference>
<dbReference type="RefSeq" id="WP_203824361.1">
    <property type="nucleotide sequence ID" value="NZ_BAAATY010000008.1"/>
</dbReference>
<dbReference type="EMBL" id="BOMS01000018">
    <property type="protein sequence ID" value="GIE65365.1"/>
    <property type="molecule type" value="Genomic_DNA"/>
</dbReference>
<feature type="compositionally biased region" description="Basic residues" evidence="1">
    <location>
        <begin position="97"/>
        <end position="106"/>
    </location>
</feature>
<evidence type="ECO:0000259" key="2">
    <source>
        <dbReference type="PROSITE" id="PS50943"/>
    </source>
</evidence>
<accession>A0ABQ4B514</accession>
<protein>
    <recommendedName>
        <fullName evidence="2">HTH cro/C1-type domain-containing protein</fullName>
    </recommendedName>
</protein>
<dbReference type="SUPFAM" id="SSF47413">
    <property type="entry name" value="lambda repressor-like DNA-binding domains"/>
    <property type="match status" value="1"/>
</dbReference>
<name>A0ABQ4B514_9ACTN</name>
<dbReference type="SMART" id="SM00530">
    <property type="entry name" value="HTH_XRE"/>
    <property type="match status" value="1"/>
</dbReference>
<evidence type="ECO:0000313" key="3">
    <source>
        <dbReference type="EMBL" id="GIE65365.1"/>
    </source>
</evidence>
<evidence type="ECO:0000313" key="4">
    <source>
        <dbReference type="Proteomes" id="UP000624709"/>
    </source>
</evidence>
<keyword evidence="4" id="KW-1185">Reference proteome</keyword>
<dbReference type="Proteomes" id="UP000624709">
    <property type="component" value="Unassembled WGS sequence"/>
</dbReference>
<evidence type="ECO:0000256" key="1">
    <source>
        <dbReference type="SAM" id="MobiDB-lite"/>
    </source>
</evidence>
<feature type="region of interest" description="Disordered" evidence="1">
    <location>
        <begin position="83"/>
        <end position="106"/>
    </location>
</feature>
<organism evidence="3 4">
    <name type="scientific">Actinoplanes palleronii</name>
    <dbReference type="NCBI Taxonomy" id="113570"/>
    <lineage>
        <taxon>Bacteria</taxon>
        <taxon>Bacillati</taxon>
        <taxon>Actinomycetota</taxon>
        <taxon>Actinomycetes</taxon>
        <taxon>Micromonosporales</taxon>
        <taxon>Micromonosporaceae</taxon>
        <taxon>Actinoplanes</taxon>
    </lineage>
</organism>
<dbReference type="InterPro" id="IPR001387">
    <property type="entry name" value="Cro/C1-type_HTH"/>
</dbReference>
<dbReference type="PROSITE" id="PS50943">
    <property type="entry name" value="HTH_CROC1"/>
    <property type="match status" value="1"/>
</dbReference>